<reference evidence="5 6" key="1">
    <citation type="submission" date="2013-02" db="EMBL/GenBank/DDBJ databases">
        <title>The Genome Annotation of Plasmodium falciparum MaliPS096_E11.</title>
        <authorList>
            <consortium name="The Broad Institute Genome Sequencing Platform"/>
            <consortium name="The Broad Institute Genome Sequencing Center for Infectious Disease"/>
            <person name="Neafsey D."/>
            <person name="Hoffman S."/>
            <person name="Volkman S."/>
            <person name="Rosenthal P."/>
            <person name="Walker B."/>
            <person name="Young S.K."/>
            <person name="Zeng Q."/>
            <person name="Gargeya S."/>
            <person name="Fitzgerald M."/>
            <person name="Haas B."/>
            <person name="Abouelleil A."/>
            <person name="Allen A.W."/>
            <person name="Alvarado L."/>
            <person name="Arachchi H.M."/>
            <person name="Berlin A.M."/>
            <person name="Chapman S.B."/>
            <person name="Gainer-Dewar J."/>
            <person name="Goldberg J."/>
            <person name="Griggs A."/>
            <person name="Gujja S."/>
            <person name="Hansen M."/>
            <person name="Howarth C."/>
            <person name="Imamovic A."/>
            <person name="Ireland A."/>
            <person name="Larimer J."/>
            <person name="McCowan C."/>
            <person name="Murphy C."/>
            <person name="Pearson M."/>
            <person name="Poon T.W."/>
            <person name="Priest M."/>
            <person name="Roberts A."/>
            <person name="Saif S."/>
            <person name="Shea T."/>
            <person name="Sisk P."/>
            <person name="Sykes S."/>
            <person name="Wortman J."/>
            <person name="Nusbaum C."/>
            <person name="Birren B."/>
        </authorList>
    </citation>
    <scope>NUCLEOTIDE SEQUENCE [LARGE SCALE GENOMIC DNA]</scope>
    <source>
        <strain evidence="5 6">MaliPS096_E11</strain>
    </source>
</reference>
<dbReference type="FunFam" id="3.30.1330.30:FF:000001">
    <property type="entry name" value="60S ribosomal protein L30"/>
    <property type="match status" value="1"/>
</dbReference>
<organism evidence="5 6">
    <name type="scientific">Plasmodium falciparum MaliPS096_E11</name>
    <dbReference type="NCBI Taxonomy" id="1036727"/>
    <lineage>
        <taxon>Eukaryota</taxon>
        <taxon>Sar</taxon>
        <taxon>Alveolata</taxon>
        <taxon>Apicomplexa</taxon>
        <taxon>Aconoidasida</taxon>
        <taxon>Haemosporida</taxon>
        <taxon>Plasmodiidae</taxon>
        <taxon>Plasmodium</taxon>
        <taxon>Plasmodium (Laverania)</taxon>
    </lineage>
</organism>
<evidence type="ECO:0000259" key="4">
    <source>
        <dbReference type="Pfam" id="PF01248"/>
    </source>
</evidence>
<dbReference type="SUPFAM" id="SSF55315">
    <property type="entry name" value="L30e-like"/>
    <property type="match status" value="1"/>
</dbReference>
<dbReference type="GO" id="GO:1990904">
    <property type="term" value="C:ribonucleoprotein complex"/>
    <property type="evidence" value="ECO:0007669"/>
    <property type="project" value="UniProtKB-KW"/>
</dbReference>
<dbReference type="AlphaFoldDB" id="A0A024WRB4"/>
<dbReference type="PROSITE" id="PS00709">
    <property type="entry name" value="RIBOSOMAL_L30E_1"/>
    <property type="match status" value="1"/>
</dbReference>
<proteinExistence type="inferred from homology"/>
<feature type="domain" description="Ribosomal protein eL8/eL30/eS12/Gadd45" evidence="4">
    <location>
        <begin position="11"/>
        <end position="104"/>
    </location>
</feature>
<comment type="similarity">
    <text evidence="1">Belongs to the eukaryotic ribosomal protein eL30 family.</text>
</comment>
<sequence length="108" mass="11775">MAKKSKKSAGDNINAKLQLVMKSGKYQFGRKSCLKALRTGKGKLVIVSSNCPSIQRSVIEYYAMLSKCGVHDYHGDNNDLGTACGKLFRISCLVITDVGDSDIIKTNE</sequence>
<protein>
    <recommendedName>
        <fullName evidence="4">Ribosomal protein eL8/eL30/eS12/Gadd45 domain-containing protein</fullName>
    </recommendedName>
</protein>
<dbReference type="NCBIfam" id="NF002172">
    <property type="entry name" value="PRK01018.1"/>
    <property type="match status" value="1"/>
</dbReference>
<dbReference type="GO" id="GO:0005840">
    <property type="term" value="C:ribosome"/>
    <property type="evidence" value="ECO:0007669"/>
    <property type="project" value="UniProtKB-KW"/>
</dbReference>
<dbReference type="InterPro" id="IPR029064">
    <property type="entry name" value="Ribosomal_eL30-like_sf"/>
</dbReference>
<evidence type="ECO:0000256" key="2">
    <source>
        <dbReference type="ARBA" id="ARBA00022980"/>
    </source>
</evidence>
<dbReference type="InterPro" id="IPR004038">
    <property type="entry name" value="Ribosomal_eL8/eL30/eS12/Gad45"/>
</dbReference>
<dbReference type="Gene3D" id="3.30.1330.30">
    <property type="match status" value="1"/>
</dbReference>
<evidence type="ECO:0000313" key="6">
    <source>
        <dbReference type="Proteomes" id="UP000030699"/>
    </source>
</evidence>
<keyword evidence="2" id="KW-0689">Ribosomal protein</keyword>
<dbReference type="PROSITE" id="PS00993">
    <property type="entry name" value="RIBOSOMAL_L30E_2"/>
    <property type="match status" value="1"/>
</dbReference>
<name>A0A024WRB4_PLAFA</name>
<dbReference type="InterPro" id="IPR039109">
    <property type="entry name" value="Ribosomal_eL30-like"/>
</dbReference>
<keyword evidence="3" id="KW-0687">Ribonucleoprotein</keyword>
<dbReference type="EMBL" id="KI925548">
    <property type="protein sequence ID" value="ETW49056.1"/>
    <property type="molecule type" value="Genomic_DNA"/>
</dbReference>
<gene>
    <name evidence="5" type="ORF">PFMALIP_02884</name>
</gene>
<accession>A0A024WRB4</accession>
<dbReference type="Pfam" id="PF01248">
    <property type="entry name" value="Ribosomal_L7Ae"/>
    <property type="match status" value="1"/>
</dbReference>
<evidence type="ECO:0000256" key="1">
    <source>
        <dbReference type="ARBA" id="ARBA00007326"/>
    </source>
</evidence>
<evidence type="ECO:0000313" key="5">
    <source>
        <dbReference type="EMBL" id="ETW49056.1"/>
    </source>
</evidence>
<dbReference type="SMR" id="A0A024WRB4"/>
<dbReference type="Proteomes" id="UP000030699">
    <property type="component" value="Unassembled WGS sequence"/>
</dbReference>
<reference evidence="5 6" key="2">
    <citation type="submission" date="2013-02" db="EMBL/GenBank/DDBJ databases">
        <title>The Genome Sequence of Plasmodium falciparum MaliPS096_E11.</title>
        <authorList>
            <consortium name="The Broad Institute Genome Sequencing Platform"/>
            <consortium name="The Broad Institute Genome Sequencing Center for Infectious Disease"/>
            <person name="Neafsey D."/>
            <person name="Cheeseman I."/>
            <person name="Volkman S."/>
            <person name="Adams J."/>
            <person name="Walker B."/>
            <person name="Young S.K."/>
            <person name="Zeng Q."/>
            <person name="Gargeya S."/>
            <person name="Fitzgerald M."/>
            <person name="Haas B."/>
            <person name="Abouelleil A."/>
            <person name="Alvarado L."/>
            <person name="Arachchi H.M."/>
            <person name="Berlin A.M."/>
            <person name="Chapman S.B."/>
            <person name="Dewar J."/>
            <person name="Goldberg J."/>
            <person name="Griggs A."/>
            <person name="Gujja S."/>
            <person name="Hansen M."/>
            <person name="Howarth C."/>
            <person name="Imamovic A."/>
            <person name="Larimer J."/>
            <person name="McCowan C."/>
            <person name="Murphy C."/>
            <person name="Neiman D."/>
            <person name="Pearson M."/>
            <person name="Priest M."/>
            <person name="Roberts A."/>
            <person name="Saif S."/>
            <person name="Shea T."/>
            <person name="Sisk P."/>
            <person name="Sykes S."/>
            <person name="Wortman J."/>
            <person name="Nusbaum C."/>
            <person name="Birren B."/>
        </authorList>
    </citation>
    <scope>NUCLEOTIDE SEQUENCE [LARGE SCALE GENOMIC DNA]</scope>
    <source>
        <strain evidence="5 6">MaliPS096_E11</strain>
    </source>
</reference>
<dbReference type="GO" id="GO:0003723">
    <property type="term" value="F:RNA binding"/>
    <property type="evidence" value="ECO:0007669"/>
    <property type="project" value="InterPro"/>
</dbReference>
<dbReference type="InterPro" id="IPR022991">
    <property type="entry name" value="Ribosomal_eL30_CS"/>
</dbReference>
<dbReference type="PANTHER" id="PTHR11449">
    <property type="entry name" value="RIBOSOMAL PROTEIN L30"/>
    <property type="match status" value="1"/>
</dbReference>
<dbReference type="OrthoDB" id="1928736at2759"/>
<evidence type="ECO:0000256" key="3">
    <source>
        <dbReference type="ARBA" id="ARBA00023274"/>
    </source>
</evidence>